<organism evidence="12 13">
    <name type="scientific">Endozoicomonas montiporae</name>
    <dbReference type="NCBI Taxonomy" id="1027273"/>
    <lineage>
        <taxon>Bacteria</taxon>
        <taxon>Pseudomonadati</taxon>
        <taxon>Pseudomonadota</taxon>
        <taxon>Gammaproteobacteria</taxon>
        <taxon>Oceanospirillales</taxon>
        <taxon>Endozoicomonadaceae</taxon>
        <taxon>Endozoicomonas</taxon>
    </lineage>
</organism>
<dbReference type="AlphaFoldDB" id="A0A081N0N3"/>
<dbReference type="EC" id="5.1.3.2" evidence="5"/>
<accession>A0A081N0N3</accession>
<gene>
    <name evidence="12" type="ORF">GZ77_23240</name>
</gene>
<dbReference type="InterPro" id="IPR016040">
    <property type="entry name" value="NAD(P)-bd_dom"/>
</dbReference>
<dbReference type="EMBL" id="JOKG01000005">
    <property type="protein sequence ID" value="KEQ12006.1"/>
    <property type="molecule type" value="Genomic_DNA"/>
</dbReference>
<dbReference type="eggNOG" id="COG1087">
    <property type="taxonomic scope" value="Bacteria"/>
</dbReference>
<proteinExistence type="inferred from homology"/>
<dbReference type="Gene3D" id="3.90.25.10">
    <property type="entry name" value="UDP-galactose 4-epimerase, domain 1"/>
    <property type="match status" value="1"/>
</dbReference>
<evidence type="ECO:0000256" key="8">
    <source>
        <dbReference type="ARBA" id="ARBA00023235"/>
    </source>
</evidence>
<evidence type="ECO:0000256" key="5">
    <source>
        <dbReference type="ARBA" id="ARBA00013189"/>
    </source>
</evidence>
<name>A0A081N0N3_9GAMM</name>
<reference evidence="12 13" key="1">
    <citation type="submission" date="2014-06" db="EMBL/GenBank/DDBJ databases">
        <title>Whole Genome Sequences of Three Symbiotic Endozoicomonas Bacteria.</title>
        <authorList>
            <person name="Neave M.J."/>
            <person name="Apprill A."/>
            <person name="Voolstra C.R."/>
        </authorList>
    </citation>
    <scope>NUCLEOTIDE SEQUENCE [LARGE SCALE GENOMIC DNA]</scope>
    <source>
        <strain evidence="12 13">LMG 24815</strain>
    </source>
</reference>
<keyword evidence="7" id="KW-0520">NAD</keyword>
<protein>
    <recommendedName>
        <fullName evidence="6">UDP-glucose 4-epimerase</fullName>
        <ecNumber evidence="5">5.1.3.2</ecNumber>
    </recommendedName>
    <alternativeName>
        <fullName evidence="10">Galactowaldenase</fullName>
    </alternativeName>
    <alternativeName>
        <fullName evidence="9">UDP-galactose 4-epimerase</fullName>
    </alternativeName>
</protein>
<evidence type="ECO:0000256" key="3">
    <source>
        <dbReference type="ARBA" id="ARBA00005007"/>
    </source>
</evidence>
<evidence type="ECO:0000259" key="11">
    <source>
        <dbReference type="Pfam" id="PF16363"/>
    </source>
</evidence>
<dbReference type="RefSeq" id="WP_034879163.1">
    <property type="nucleotide sequence ID" value="NZ_JOKG01000005.1"/>
</dbReference>
<dbReference type="PANTHER" id="PTHR43725">
    <property type="entry name" value="UDP-GLUCOSE 4-EPIMERASE"/>
    <property type="match status" value="1"/>
</dbReference>
<evidence type="ECO:0000256" key="2">
    <source>
        <dbReference type="ARBA" id="ARBA00001911"/>
    </source>
</evidence>
<evidence type="ECO:0000256" key="7">
    <source>
        <dbReference type="ARBA" id="ARBA00023027"/>
    </source>
</evidence>
<dbReference type="PANTHER" id="PTHR43725:SF47">
    <property type="entry name" value="UDP-GLUCOSE 4-EPIMERASE"/>
    <property type="match status" value="1"/>
</dbReference>
<dbReference type="GO" id="GO:0005996">
    <property type="term" value="P:monosaccharide metabolic process"/>
    <property type="evidence" value="ECO:0007669"/>
    <property type="project" value="TreeGrafter"/>
</dbReference>
<sequence length="66" mass="7754">MAFTVKVGLRVNIPYRDEGRREGDIDTCYADVSKAEAELGWKAQYGLEEMVRHAWVWQQKYPDGYR</sequence>
<evidence type="ECO:0000313" key="13">
    <source>
        <dbReference type="Proteomes" id="UP000028006"/>
    </source>
</evidence>
<evidence type="ECO:0000256" key="4">
    <source>
        <dbReference type="ARBA" id="ARBA00007637"/>
    </source>
</evidence>
<comment type="catalytic activity">
    <reaction evidence="1">
        <text>UDP-alpha-D-glucose = UDP-alpha-D-galactose</text>
        <dbReference type="Rhea" id="RHEA:22168"/>
        <dbReference type="ChEBI" id="CHEBI:58885"/>
        <dbReference type="ChEBI" id="CHEBI:66914"/>
        <dbReference type="EC" id="5.1.3.2"/>
    </reaction>
</comment>
<evidence type="ECO:0000256" key="9">
    <source>
        <dbReference type="ARBA" id="ARBA00031367"/>
    </source>
</evidence>
<evidence type="ECO:0000256" key="6">
    <source>
        <dbReference type="ARBA" id="ARBA00018569"/>
    </source>
</evidence>
<keyword evidence="13" id="KW-1185">Reference proteome</keyword>
<dbReference type="GO" id="GO:0005829">
    <property type="term" value="C:cytosol"/>
    <property type="evidence" value="ECO:0007669"/>
    <property type="project" value="TreeGrafter"/>
</dbReference>
<comment type="caution">
    <text evidence="12">The sequence shown here is derived from an EMBL/GenBank/DDBJ whole genome shotgun (WGS) entry which is preliminary data.</text>
</comment>
<comment type="pathway">
    <text evidence="3">Carbohydrate metabolism.</text>
</comment>
<keyword evidence="8" id="KW-0413">Isomerase</keyword>
<evidence type="ECO:0000313" key="12">
    <source>
        <dbReference type="EMBL" id="KEQ12006.1"/>
    </source>
</evidence>
<feature type="domain" description="NAD(P)-binding" evidence="11">
    <location>
        <begin position="10"/>
        <end position="53"/>
    </location>
</feature>
<dbReference type="GO" id="GO:0003978">
    <property type="term" value="F:UDP-glucose 4-epimerase activity"/>
    <property type="evidence" value="ECO:0007669"/>
    <property type="project" value="UniProtKB-EC"/>
</dbReference>
<dbReference type="Pfam" id="PF16363">
    <property type="entry name" value="GDP_Man_Dehyd"/>
    <property type="match status" value="1"/>
</dbReference>
<evidence type="ECO:0000256" key="10">
    <source>
        <dbReference type="ARBA" id="ARBA00033067"/>
    </source>
</evidence>
<dbReference type="SUPFAM" id="SSF51735">
    <property type="entry name" value="NAD(P)-binding Rossmann-fold domains"/>
    <property type="match status" value="1"/>
</dbReference>
<evidence type="ECO:0000256" key="1">
    <source>
        <dbReference type="ARBA" id="ARBA00000083"/>
    </source>
</evidence>
<dbReference type="InterPro" id="IPR036291">
    <property type="entry name" value="NAD(P)-bd_dom_sf"/>
</dbReference>
<comment type="cofactor">
    <cofactor evidence="2">
        <name>NAD(+)</name>
        <dbReference type="ChEBI" id="CHEBI:57540"/>
    </cofactor>
</comment>
<dbReference type="Proteomes" id="UP000028006">
    <property type="component" value="Unassembled WGS sequence"/>
</dbReference>
<comment type="similarity">
    <text evidence="4">Belongs to the NAD(P)-dependent epimerase/dehydratase family.</text>
</comment>